<dbReference type="FunFam" id="3.40.640.10:FF:000033">
    <property type="entry name" value="Aspartate aminotransferase"/>
    <property type="match status" value="1"/>
</dbReference>
<dbReference type="Pfam" id="PF00155">
    <property type="entry name" value="Aminotran_1_2"/>
    <property type="match status" value="1"/>
</dbReference>
<dbReference type="PANTHER" id="PTHR46383">
    <property type="entry name" value="ASPARTATE AMINOTRANSFERASE"/>
    <property type="match status" value="1"/>
</dbReference>
<evidence type="ECO:0000256" key="3">
    <source>
        <dbReference type="ARBA" id="ARBA00022576"/>
    </source>
</evidence>
<dbReference type="GO" id="GO:0030170">
    <property type="term" value="F:pyridoxal phosphate binding"/>
    <property type="evidence" value="ECO:0007669"/>
    <property type="project" value="InterPro"/>
</dbReference>
<keyword evidence="3 6" id="KW-0032">Aminotransferase</keyword>
<dbReference type="InterPro" id="IPR050596">
    <property type="entry name" value="AspAT/PAT-like"/>
</dbReference>
<evidence type="ECO:0000259" key="7">
    <source>
        <dbReference type="Pfam" id="PF00155"/>
    </source>
</evidence>
<dbReference type="GO" id="GO:0006520">
    <property type="term" value="P:amino acid metabolic process"/>
    <property type="evidence" value="ECO:0007669"/>
    <property type="project" value="InterPro"/>
</dbReference>
<comment type="cofactor">
    <cofactor evidence="1 6">
        <name>pyridoxal 5'-phosphate</name>
        <dbReference type="ChEBI" id="CHEBI:597326"/>
    </cofactor>
</comment>
<dbReference type="Proteomes" id="UP001403385">
    <property type="component" value="Unassembled WGS sequence"/>
</dbReference>
<evidence type="ECO:0000256" key="4">
    <source>
        <dbReference type="ARBA" id="ARBA00022679"/>
    </source>
</evidence>
<organism evidence="8 9">
    <name type="scientific">Rapidithrix thailandica</name>
    <dbReference type="NCBI Taxonomy" id="413964"/>
    <lineage>
        <taxon>Bacteria</taxon>
        <taxon>Pseudomonadati</taxon>
        <taxon>Bacteroidota</taxon>
        <taxon>Cytophagia</taxon>
        <taxon>Cytophagales</taxon>
        <taxon>Flammeovirgaceae</taxon>
        <taxon>Rapidithrix</taxon>
    </lineage>
</organism>
<accession>A0AAW9RWD5</accession>
<evidence type="ECO:0000256" key="5">
    <source>
        <dbReference type="ARBA" id="ARBA00022898"/>
    </source>
</evidence>
<dbReference type="InterPro" id="IPR015422">
    <property type="entry name" value="PyrdxlP-dep_Trfase_small"/>
</dbReference>
<dbReference type="InterPro" id="IPR004839">
    <property type="entry name" value="Aminotransferase_I/II_large"/>
</dbReference>
<feature type="domain" description="Aminotransferase class I/classII large" evidence="7">
    <location>
        <begin position="38"/>
        <end position="396"/>
    </location>
</feature>
<dbReference type="PANTHER" id="PTHR46383:SF1">
    <property type="entry name" value="ASPARTATE AMINOTRANSFERASE"/>
    <property type="match status" value="1"/>
</dbReference>
<protein>
    <recommendedName>
        <fullName evidence="6">Aminotransferase</fullName>
        <ecNumber evidence="6">2.6.1.-</ecNumber>
    </recommendedName>
</protein>
<dbReference type="Gene3D" id="3.40.640.10">
    <property type="entry name" value="Type I PLP-dependent aspartate aminotransferase-like (Major domain)"/>
    <property type="match status" value="1"/>
</dbReference>
<dbReference type="AlphaFoldDB" id="A0AAW9RWD5"/>
<dbReference type="Gene3D" id="3.90.1150.10">
    <property type="entry name" value="Aspartate Aminotransferase, domain 1"/>
    <property type="match status" value="1"/>
</dbReference>
<dbReference type="EC" id="2.6.1.-" evidence="6"/>
<dbReference type="GO" id="GO:0008483">
    <property type="term" value="F:transaminase activity"/>
    <property type="evidence" value="ECO:0007669"/>
    <property type="project" value="UniProtKB-KW"/>
</dbReference>
<dbReference type="InterPro" id="IPR015424">
    <property type="entry name" value="PyrdxlP-dep_Trfase"/>
</dbReference>
<dbReference type="InterPro" id="IPR015421">
    <property type="entry name" value="PyrdxlP-dep_Trfase_major"/>
</dbReference>
<dbReference type="SUPFAM" id="SSF53383">
    <property type="entry name" value="PLP-dependent transferases"/>
    <property type="match status" value="1"/>
</dbReference>
<evidence type="ECO:0000313" key="9">
    <source>
        <dbReference type="Proteomes" id="UP001403385"/>
    </source>
</evidence>
<name>A0AAW9RWD5_9BACT</name>
<keyword evidence="5" id="KW-0663">Pyridoxal phosphate</keyword>
<dbReference type="RefSeq" id="WP_346821984.1">
    <property type="nucleotide sequence ID" value="NZ_JBDKWZ010000008.1"/>
</dbReference>
<dbReference type="InterPro" id="IPR004838">
    <property type="entry name" value="NHTrfase_class1_PyrdxlP-BS"/>
</dbReference>
<keyword evidence="9" id="KW-1185">Reference proteome</keyword>
<dbReference type="CDD" id="cd00609">
    <property type="entry name" value="AAT_like"/>
    <property type="match status" value="1"/>
</dbReference>
<proteinExistence type="inferred from homology"/>
<gene>
    <name evidence="8" type="ORF">AAG747_14885</name>
</gene>
<sequence>MSTENINYPVAERLQALSESATIAMAVKARELQDQGHHVIKLNLGEPDFPTPENVQKAAIKAIEDGKHFSYSPVPGYPELRQGIADKLKKDNSLDYKPEDIVVSTGAKQSIANVLLSLVNPGEEVIIFTPYWVTYIEQVKLAGGKAVLVEGGIENDFKVTPEQLKAAITDKTKAIMFSSPCNPTGSVFTKEELGALAEVIKAHKNIFVISDEIYEYINFGGQHASMAEFADIKDRVVIINGFSKGFAMTGWRVGYIAAPTWIAKACNKLQGQFTSGTCSIAQRAALAAITGDRAATDQMAEAYLRRRNLVKGLLDEIDGIKTNEPKGAFYIFPDISAFFGKSNGETTINNSYDFAMYLLQDAHVSVVDGGAFGAPNCIRISFAASDEELKEAIVRIKNSLEKLK</sequence>
<dbReference type="PROSITE" id="PS00105">
    <property type="entry name" value="AA_TRANSFER_CLASS_1"/>
    <property type="match status" value="1"/>
</dbReference>
<keyword evidence="4 6" id="KW-0808">Transferase</keyword>
<evidence type="ECO:0000256" key="1">
    <source>
        <dbReference type="ARBA" id="ARBA00001933"/>
    </source>
</evidence>
<evidence type="ECO:0000256" key="6">
    <source>
        <dbReference type="RuleBase" id="RU000481"/>
    </source>
</evidence>
<comment type="caution">
    <text evidence="8">The sequence shown here is derived from an EMBL/GenBank/DDBJ whole genome shotgun (WGS) entry which is preliminary data.</text>
</comment>
<dbReference type="EMBL" id="JBDKWZ010000008">
    <property type="protein sequence ID" value="MEN7549207.1"/>
    <property type="molecule type" value="Genomic_DNA"/>
</dbReference>
<comment type="similarity">
    <text evidence="2 6">Belongs to the class-I pyridoxal-phosphate-dependent aminotransferase family.</text>
</comment>
<reference evidence="8 9" key="1">
    <citation type="submission" date="2024-04" db="EMBL/GenBank/DDBJ databases">
        <title>Novel genus in family Flammeovirgaceae.</title>
        <authorList>
            <person name="Nguyen T.H."/>
            <person name="Vuong T.Q."/>
            <person name="Le H."/>
            <person name="Kim S.-G."/>
        </authorList>
    </citation>
    <scope>NUCLEOTIDE SEQUENCE [LARGE SCALE GENOMIC DNA]</scope>
    <source>
        <strain evidence="8 9">JCM 23209</strain>
    </source>
</reference>
<evidence type="ECO:0000313" key="8">
    <source>
        <dbReference type="EMBL" id="MEN7549207.1"/>
    </source>
</evidence>
<evidence type="ECO:0000256" key="2">
    <source>
        <dbReference type="ARBA" id="ARBA00007441"/>
    </source>
</evidence>